<dbReference type="Proteomes" id="UP001244341">
    <property type="component" value="Chromosome 9b"/>
</dbReference>
<gene>
    <name evidence="2" type="ORF">OEZ85_009996</name>
</gene>
<dbReference type="EMBL" id="CP126216">
    <property type="protein sequence ID" value="WIA18553.1"/>
    <property type="molecule type" value="Genomic_DNA"/>
</dbReference>
<evidence type="ECO:0000313" key="2">
    <source>
        <dbReference type="EMBL" id="WIA18553.1"/>
    </source>
</evidence>
<evidence type="ECO:0000256" key="1">
    <source>
        <dbReference type="SAM" id="MobiDB-lite"/>
    </source>
</evidence>
<evidence type="ECO:0008006" key="4">
    <source>
        <dbReference type="Google" id="ProtNLM"/>
    </source>
</evidence>
<accession>A0ABY8UAS2</accession>
<organism evidence="2 3">
    <name type="scientific">Tetradesmus obliquus</name>
    <name type="common">Green alga</name>
    <name type="synonym">Acutodesmus obliquus</name>
    <dbReference type="NCBI Taxonomy" id="3088"/>
    <lineage>
        <taxon>Eukaryota</taxon>
        <taxon>Viridiplantae</taxon>
        <taxon>Chlorophyta</taxon>
        <taxon>core chlorophytes</taxon>
        <taxon>Chlorophyceae</taxon>
        <taxon>CS clade</taxon>
        <taxon>Sphaeropleales</taxon>
        <taxon>Scenedesmaceae</taxon>
        <taxon>Tetradesmus</taxon>
    </lineage>
</organism>
<reference evidence="2 3" key="1">
    <citation type="submission" date="2023-05" db="EMBL/GenBank/DDBJ databases">
        <title>A 100% complete, gapless, phased diploid assembly of the Scenedesmus obliquus UTEX 3031 genome.</title>
        <authorList>
            <person name="Biondi T.C."/>
            <person name="Hanschen E.R."/>
            <person name="Kwon T."/>
            <person name="Eng W."/>
            <person name="Kruse C.P.S."/>
            <person name="Koehler S.I."/>
            <person name="Kunde Y."/>
            <person name="Gleasner C.D."/>
            <person name="You Mak K.T."/>
            <person name="Polle J."/>
            <person name="Hovde B.T."/>
            <person name="Starkenburg S.R."/>
        </authorList>
    </citation>
    <scope>NUCLEOTIDE SEQUENCE [LARGE SCALE GENOMIC DNA]</scope>
    <source>
        <strain evidence="2 3">DOE0152z</strain>
    </source>
</reference>
<feature type="region of interest" description="Disordered" evidence="1">
    <location>
        <begin position="89"/>
        <end position="132"/>
    </location>
</feature>
<evidence type="ECO:0000313" key="3">
    <source>
        <dbReference type="Proteomes" id="UP001244341"/>
    </source>
</evidence>
<sequence>MLSKDQMPAEQLRSSMDALSQQLLQNIGSYSSTELSAFAEACRQIGYFHQHAFSAAVQHLAPTASSIAADELPSLLWACAQLADANSSSSSSSQVASSSPAATDTSSSSSSGGRSRTTPVPSNDGVRGSVSSSKVAGLPGVVDFVLGAAQVLTSDIDDVASEELPVLAAALAAMEYRDPFLLTALAEAALERRGELTQPELLALLGRFASMGRWFFDNRLLDGLAAEVVTRAQQGLVSQDAVQAVAQSFAAINHSSKPLKQYLELLSSSSSSK</sequence>
<feature type="compositionally biased region" description="Low complexity" evidence="1">
    <location>
        <begin position="89"/>
        <end position="119"/>
    </location>
</feature>
<keyword evidence="3" id="KW-1185">Reference proteome</keyword>
<proteinExistence type="predicted"/>
<name>A0ABY8UAS2_TETOB</name>
<protein>
    <recommendedName>
        <fullName evidence="4">MI domain-containing protein</fullName>
    </recommendedName>
</protein>